<evidence type="ECO:0000313" key="4">
    <source>
        <dbReference type="RefSeq" id="XP_039134837.1"/>
    </source>
</evidence>
<proteinExistence type="predicted"/>
<reference evidence="4" key="1">
    <citation type="submission" date="2025-08" db="UniProtKB">
        <authorList>
            <consortium name="RefSeq"/>
        </authorList>
    </citation>
    <scope>IDENTIFICATION</scope>
</reference>
<dbReference type="InterPro" id="IPR025836">
    <property type="entry name" value="Zn_knuckle_CX2CX4HX4C"/>
</dbReference>
<sequence>MQHLLLDGPWSVNGIILQQSPWKPFFEPTFAKLSIAAIWLQLHNLPVEFWDGETLETIANQFGTLLKVDDFTTSFSRSKYARICVEIDLSKPLSRGFWISDDLHRVFVVVQYERLPMFYYSCRMIGHGSNSCLQSMKSGAAKTNLPQPTWRVGSGSSPVSND</sequence>
<name>A0AB40C5D1_DIOCR</name>
<accession>A0AB40C5D1</accession>
<dbReference type="Proteomes" id="UP001515500">
    <property type="component" value="Chromosome 2"/>
</dbReference>
<dbReference type="AlphaFoldDB" id="A0AB40C5D1"/>
<evidence type="ECO:0000313" key="3">
    <source>
        <dbReference type="Proteomes" id="UP001515500"/>
    </source>
</evidence>
<feature type="region of interest" description="Disordered" evidence="1">
    <location>
        <begin position="142"/>
        <end position="162"/>
    </location>
</feature>
<dbReference type="Pfam" id="PF14392">
    <property type="entry name" value="zf-CCHC_4"/>
    <property type="match status" value="1"/>
</dbReference>
<protein>
    <submittedName>
        <fullName evidence="4">Uncharacterized protein At4g02000-like</fullName>
    </submittedName>
</protein>
<keyword evidence="3" id="KW-1185">Reference proteome</keyword>
<evidence type="ECO:0000256" key="1">
    <source>
        <dbReference type="SAM" id="MobiDB-lite"/>
    </source>
</evidence>
<organism evidence="3 4">
    <name type="scientific">Dioscorea cayennensis subsp. rotundata</name>
    <name type="common">White Guinea yam</name>
    <name type="synonym">Dioscorea rotundata</name>
    <dbReference type="NCBI Taxonomy" id="55577"/>
    <lineage>
        <taxon>Eukaryota</taxon>
        <taxon>Viridiplantae</taxon>
        <taxon>Streptophyta</taxon>
        <taxon>Embryophyta</taxon>
        <taxon>Tracheophyta</taxon>
        <taxon>Spermatophyta</taxon>
        <taxon>Magnoliopsida</taxon>
        <taxon>Liliopsida</taxon>
        <taxon>Dioscoreales</taxon>
        <taxon>Dioscoreaceae</taxon>
        <taxon>Dioscorea</taxon>
    </lineage>
</organism>
<dbReference type="PANTHER" id="PTHR31286">
    <property type="entry name" value="GLYCINE-RICH CELL WALL STRUCTURAL PROTEIN 1.8-LIKE"/>
    <property type="match status" value="1"/>
</dbReference>
<dbReference type="GeneID" id="120272143"/>
<dbReference type="RefSeq" id="XP_039134837.1">
    <property type="nucleotide sequence ID" value="XM_039278903.1"/>
</dbReference>
<dbReference type="InterPro" id="IPR040256">
    <property type="entry name" value="At4g02000-like"/>
</dbReference>
<evidence type="ECO:0000259" key="2">
    <source>
        <dbReference type="Pfam" id="PF14392"/>
    </source>
</evidence>
<gene>
    <name evidence="4" type="primary">LOC120272143</name>
</gene>
<dbReference type="PANTHER" id="PTHR31286:SF180">
    <property type="entry name" value="OS10G0362600 PROTEIN"/>
    <property type="match status" value="1"/>
</dbReference>
<feature type="domain" description="Zinc knuckle CX2CX4HX4C" evidence="2">
    <location>
        <begin position="109"/>
        <end position="133"/>
    </location>
</feature>